<feature type="compositionally biased region" description="Polar residues" evidence="1">
    <location>
        <begin position="67"/>
        <end position="78"/>
    </location>
</feature>
<accession>A0A9D4MHZ4</accession>
<organism evidence="2 3">
    <name type="scientific">Dreissena polymorpha</name>
    <name type="common">Zebra mussel</name>
    <name type="synonym">Mytilus polymorpha</name>
    <dbReference type="NCBI Taxonomy" id="45954"/>
    <lineage>
        <taxon>Eukaryota</taxon>
        <taxon>Metazoa</taxon>
        <taxon>Spiralia</taxon>
        <taxon>Lophotrochozoa</taxon>
        <taxon>Mollusca</taxon>
        <taxon>Bivalvia</taxon>
        <taxon>Autobranchia</taxon>
        <taxon>Heteroconchia</taxon>
        <taxon>Euheterodonta</taxon>
        <taxon>Imparidentia</taxon>
        <taxon>Neoheterodontei</taxon>
        <taxon>Myida</taxon>
        <taxon>Dreissenoidea</taxon>
        <taxon>Dreissenidae</taxon>
        <taxon>Dreissena</taxon>
    </lineage>
</organism>
<gene>
    <name evidence="2" type="ORF">DPMN_000350</name>
</gene>
<dbReference type="AlphaFoldDB" id="A0A9D4MHZ4"/>
<dbReference type="Proteomes" id="UP000828390">
    <property type="component" value="Unassembled WGS sequence"/>
</dbReference>
<feature type="compositionally biased region" description="Basic residues" evidence="1">
    <location>
        <begin position="43"/>
        <end position="55"/>
    </location>
</feature>
<reference evidence="2" key="1">
    <citation type="journal article" date="2019" name="bioRxiv">
        <title>The Genome of the Zebra Mussel, Dreissena polymorpha: A Resource for Invasive Species Research.</title>
        <authorList>
            <person name="McCartney M.A."/>
            <person name="Auch B."/>
            <person name="Kono T."/>
            <person name="Mallez S."/>
            <person name="Zhang Y."/>
            <person name="Obille A."/>
            <person name="Becker A."/>
            <person name="Abrahante J.E."/>
            <person name="Garbe J."/>
            <person name="Badalamenti J.P."/>
            <person name="Herman A."/>
            <person name="Mangelson H."/>
            <person name="Liachko I."/>
            <person name="Sullivan S."/>
            <person name="Sone E.D."/>
            <person name="Koren S."/>
            <person name="Silverstein K.A.T."/>
            <person name="Beckman K.B."/>
            <person name="Gohl D.M."/>
        </authorList>
    </citation>
    <scope>NUCLEOTIDE SEQUENCE</scope>
    <source>
        <strain evidence="2">Duluth1</strain>
        <tissue evidence="2">Whole animal</tissue>
    </source>
</reference>
<evidence type="ECO:0000256" key="1">
    <source>
        <dbReference type="SAM" id="MobiDB-lite"/>
    </source>
</evidence>
<dbReference type="EMBL" id="JAIWYP010000001">
    <property type="protein sequence ID" value="KAH3876505.1"/>
    <property type="molecule type" value="Genomic_DNA"/>
</dbReference>
<reference evidence="2" key="2">
    <citation type="submission" date="2020-11" db="EMBL/GenBank/DDBJ databases">
        <authorList>
            <person name="McCartney M.A."/>
            <person name="Auch B."/>
            <person name="Kono T."/>
            <person name="Mallez S."/>
            <person name="Becker A."/>
            <person name="Gohl D.M."/>
            <person name="Silverstein K.A.T."/>
            <person name="Koren S."/>
            <person name="Bechman K.B."/>
            <person name="Herman A."/>
            <person name="Abrahante J.E."/>
            <person name="Garbe J."/>
        </authorList>
    </citation>
    <scope>NUCLEOTIDE SEQUENCE</scope>
    <source>
        <strain evidence="2">Duluth1</strain>
        <tissue evidence="2">Whole animal</tissue>
    </source>
</reference>
<feature type="compositionally biased region" description="Basic and acidic residues" evidence="1">
    <location>
        <begin position="56"/>
        <end position="66"/>
    </location>
</feature>
<protein>
    <submittedName>
        <fullName evidence="2">Uncharacterized protein</fullName>
    </submittedName>
</protein>
<proteinExistence type="predicted"/>
<keyword evidence="3" id="KW-1185">Reference proteome</keyword>
<sequence length="78" mass="8821">MKNYGESSCQLKKTSFRDVGGGCVTPFASLHPIRQGNILHGTPKGKRKRERHRNPLRRDLNADAKQMDQTLGQQELFA</sequence>
<feature type="region of interest" description="Disordered" evidence="1">
    <location>
        <begin position="34"/>
        <end position="78"/>
    </location>
</feature>
<evidence type="ECO:0000313" key="3">
    <source>
        <dbReference type="Proteomes" id="UP000828390"/>
    </source>
</evidence>
<evidence type="ECO:0000313" key="2">
    <source>
        <dbReference type="EMBL" id="KAH3876505.1"/>
    </source>
</evidence>
<name>A0A9D4MHZ4_DREPO</name>
<comment type="caution">
    <text evidence="2">The sequence shown here is derived from an EMBL/GenBank/DDBJ whole genome shotgun (WGS) entry which is preliminary data.</text>
</comment>